<evidence type="ECO:0000256" key="3">
    <source>
        <dbReference type="ARBA" id="ARBA00022448"/>
    </source>
</evidence>
<evidence type="ECO:0000256" key="6">
    <source>
        <dbReference type="ARBA" id="ARBA00022842"/>
    </source>
</evidence>
<evidence type="ECO:0000256" key="10">
    <source>
        <dbReference type="ARBA" id="ARBA00034269"/>
    </source>
</evidence>
<evidence type="ECO:0000256" key="9">
    <source>
        <dbReference type="ARBA" id="ARBA00023136"/>
    </source>
</evidence>
<comment type="subcellular location">
    <subcellularLocation>
        <location evidence="1">Cell membrane</location>
        <topology evidence="1">Multi-pass membrane protein</topology>
    </subcellularLocation>
</comment>
<dbReference type="FunFam" id="1.20.58.340:FF:000004">
    <property type="entry name" value="Magnesium transport protein CorA"/>
    <property type="match status" value="1"/>
</dbReference>
<dbReference type="GO" id="GO:0015095">
    <property type="term" value="F:magnesium ion transmembrane transporter activity"/>
    <property type="evidence" value="ECO:0007669"/>
    <property type="project" value="TreeGrafter"/>
</dbReference>
<protein>
    <submittedName>
        <fullName evidence="13">Magnesium transport protein CorA</fullName>
    </submittedName>
</protein>
<dbReference type="GO" id="GO:0005886">
    <property type="term" value="C:plasma membrane"/>
    <property type="evidence" value="ECO:0007669"/>
    <property type="project" value="UniProtKB-SubCell"/>
</dbReference>
<dbReference type="EMBL" id="RSCJ01000021">
    <property type="protein sequence ID" value="RUR76182.1"/>
    <property type="molecule type" value="Genomic_DNA"/>
</dbReference>
<evidence type="ECO:0000256" key="5">
    <source>
        <dbReference type="ARBA" id="ARBA00022692"/>
    </source>
</evidence>
<evidence type="ECO:0000256" key="8">
    <source>
        <dbReference type="ARBA" id="ARBA00023065"/>
    </source>
</evidence>
<dbReference type="RefSeq" id="WP_016876025.1">
    <property type="nucleotide sequence ID" value="NZ_AJLN01000093.1"/>
</dbReference>
<name>A0A3S0ZRZ9_CHLFR</name>
<keyword evidence="5 12" id="KW-0812">Transmembrane</keyword>
<dbReference type="AlphaFoldDB" id="A0A3S0ZRZ9"/>
<dbReference type="GO" id="GO:0000287">
    <property type="term" value="F:magnesium ion binding"/>
    <property type="evidence" value="ECO:0007669"/>
    <property type="project" value="TreeGrafter"/>
</dbReference>
<keyword evidence="6" id="KW-0460">Magnesium</keyword>
<dbReference type="PANTHER" id="PTHR46494:SF1">
    <property type="entry name" value="CORA FAMILY METAL ION TRANSPORTER (EUROFUNG)"/>
    <property type="match status" value="1"/>
</dbReference>
<dbReference type="Pfam" id="PF01544">
    <property type="entry name" value="CorA"/>
    <property type="match status" value="1"/>
</dbReference>
<comment type="caution">
    <text evidence="13">The sequence shown here is derived from an EMBL/GenBank/DDBJ whole genome shotgun (WGS) entry which is preliminary data.</text>
</comment>
<comment type="similarity">
    <text evidence="2">Belongs to the CorA metal ion transporter (MIT) (TC 1.A.35) family.</text>
</comment>
<gene>
    <name evidence="13" type="primary">corA-1</name>
    <name evidence="13" type="ORF">PCC6912_43540</name>
</gene>
<dbReference type="SUPFAM" id="SSF144083">
    <property type="entry name" value="Magnesium transport protein CorA, transmembrane region"/>
    <property type="match status" value="1"/>
</dbReference>
<dbReference type="Gene3D" id="3.30.460.20">
    <property type="entry name" value="CorA soluble domain-like"/>
    <property type="match status" value="1"/>
</dbReference>
<dbReference type="InterPro" id="IPR002523">
    <property type="entry name" value="MgTranspt_CorA/ZnTranspt_ZntB"/>
</dbReference>
<comment type="function">
    <text evidence="11">Mediates influx of magnesium ions. Alternates between open and closed states. Activated by low cytoplasmic Mg(2+) levels. Inactive when cytoplasmic Mg(2+) levels are high.</text>
</comment>
<dbReference type="GO" id="GO:0015087">
    <property type="term" value="F:cobalt ion transmembrane transporter activity"/>
    <property type="evidence" value="ECO:0007669"/>
    <property type="project" value="TreeGrafter"/>
</dbReference>
<keyword evidence="14" id="KW-1185">Reference proteome</keyword>
<comment type="catalytic activity">
    <reaction evidence="10">
        <text>Mg(2+)(in) = Mg(2+)(out)</text>
        <dbReference type="Rhea" id="RHEA:29827"/>
        <dbReference type="ChEBI" id="CHEBI:18420"/>
    </reaction>
</comment>
<sequence>MLTLLSFSPNHLEFFKCNTWEVDALLQRVDRTHNIWFRCIHLRDRTAIARIVKCFDLNPSRVDMIFNRFPKGIDEDLEDCFFDNYEVLVRQIKQHDFEVACGSFVVGENFLITFETNELKILSTLINNIKKQSLDIQSWGIDYLIYYIYNDILNNYYTVFDHVARELDNLEDEVLDNSGSESTYQKIATMRQSARLGRRNLQSIQSLLAILEYQNPPWLTQSVKTLFNQELVRHIDKLSQEYQTLRLWMSELMEIQRDNIASKTSERINRLTILSSVFLPITFIAGVYGMNFKYMPELELPWSYPAVLILMALIVIGSIMYAKQQRWL</sequence>
<accession>A0A3S0ZRZ9</accession>
<dbReference type="SUPFAM" id="SSF143865">
    <property type="entry name" value="CorA soluble domain-like"/>
    <property type="match status" value="1"/>
</dbReference>
<evidence type="ECO:0000313" key="14">
    <source>
        <dbReference type="Proteomes" id="UP000268857"/>
    </source>
</evidence>
<dbReference type="OrthoDB" id="9803416at2"/>
<dbReference type="PANTHER" id="PTHR46494">
    <property type="entry name" value="CORA FAMILY METAL ION TRANSPORTER (EUROFUNG)"/>
    <property type="match status" value="1"/>
</dbReference>
<dbReference type="Gene3D" id="1.20.58.340">
    <property type="entry name" value="Magnesium transport protein CorA, transmembrane region"/>
    <property type="match status" value="2"/>
</dbReference>
<proteinExistence type="inferred from homology"/>
<dbReference type="InterPro" id="IPR045863">
    <property type="entry name" value="CorA_TM1_TM2"/>
</dbReference>
<evidence type="ECO:0000256" key="12">
    <source>
        <dbReference type="SAM" id="Phobius"/>
    </source>
</evidence>
<evidence type="ECO:0000256" key="4">
    <source>
        <dbReference type="ARBA" id="ARBA00022475"/>
    </source>
</evidence>
<evidence type="ECO:0000256" key="1">
    <source>
        <dbReference type="ARBA" id="ARBA00004651"/>
    </source>
</evidence>
<keyword evidence="8" id="KW-0406">Ion transport</keyword>
<feature type="transmembrane region" description="Helical" evidence="12">
    <location>
        <begin position="271"/>
        <end position="290"/>
    </location>
</feature>
<keyword evidence="3" id="KW-0813">Transport</keyword>
<keyword evidence="4" id="KW-1003">Cell membrane</keyword>
<dbReference type="Proteomes" id="UP000268857">
    <property type="component" value="Unassembled WGS sequence"/>
</dbReference>
<keyword evidence="7 12" id="KW-1133">Transmembrane helix</keyword>
<evidence type="ECO:0000256" key="11">
    <source>
        <dbReference type="ARBA" id="ARBA00045497"/>
    </source>
</evidence>
<keyword evidence="9 12" id="KW-0472">Membrane</keyword>
<reference evidence="13 14" key="1">
    <citation type="journal article" date="2019" name="Genome Biol. Evol.">
        <title>Day and night: Metabolic profiles and evolutionary relationships of six axenic non-marine cyanobacteria.</title>
        <authorList>
            <person name="Will S.E."/>
            <person name="Henke P."/>
            <person name="Boedeker C."/>
            <person name="Huang S."/>
            <person name="Brinkmann H."/>
            <person name="Rohde M."/>
            <person name="Jarek M."/>
            <person name="Friedl T."/>
            <person name="Seufert S."/>
            <person name="Schumacher M."/>
            <person name="Overmann J."/>
            <person name="Neumann-Schaal M."/>
            <person name="Petersen J."/>
        </authorList>
    </citation>
    <scope>NUCLEOTIDE SEQUENCE [LARGE SCALE GENOMIC DNA]</scope>
    <source>
        <strain evidence="13 14">PCC 6912</strain>
    </source>
</reference>
<dbReference type="GO" id="GO:0050897">
    <property type="term" value="F:cobalt ion binding"/>
    <property type="evidence" value="ECO:0007669"/>
    <property type="project" value="TreeGrafter"/>
</dbReference>
<evidence type="ECO:0000256" key="2">
    <source>
        <dbReference type="ARBA" id="ARBA00009765"/>
    </source>
</evidence>
<evidence type="ECO:0000256" key="7">
    <source>
        <dbReference type="ARBA" id="ARBA00022989"/>
    </source>
</evidence>
<evidence type="ECO:0000313" key="13">
    <source>
        <dbReference type="EMBL" id="RUR76182.1"/>
    </source>
</evidence>
<dbReference type="InterPro" id="IPR045861">
    <property type="entry name" value="CorA_cytoplasmic_dom"/>
</dbReference>
<feature type="transmembrane region" description="Helical" evidence="12">
    <location>
        <begin position="302"/>
        <end position="322"/>
    </location>
</feature>
<organism evidence="13 14">
    <name type="scientific">Chlorogloeopsis fritschii PCC 6912</name>
    <dbReference type="NCBI Taxonomy" id="211165"/>
    <lineage>
        <taxon>Bacteria</taxon>
        <taxon>Bacillati</taxon>
        <taxon>Cyanobacteriota</taxon>
        <taxon>Cyanophyceae</taxon>
        <taxon>Nostocales</taxon>
        <taxon>Chlorogloeopsidaceae</taxon>
        <taxon>Chlorogloeopsis</taxon>
    </lineage>
</organism>